<dbReference type="InterPro" id="IPR020915">
    <property type="entry name" value="UPF0311"/>
</dbReference>
<dbReference type="PANTHER" id="PTHR37315:SF1">
    <property type="entry name" value="UPF0311 PROTEIN BLR7842"/>
    <property type="match status" value="1"/>
</dbReference>
<comment type="caution">
    <text evidence="2">The sequence shown here is derived from an EMBL/GenBank/DDBJ whole genome shotgun (WGS) entry which is preliminary data.</text>
</comment>
<dbReference type="RefSeq" id="WP_264504530.1">
    <property type="nucleotide sequence ID" value="NZ_JAPDFL010000001.1"/>
</dbReference>
<dbReference type="Pfam" id="PF11578">
    <property type="entry name" value="DUF3237"/>
    <property type="match status" value="1"/>
</dbReference>
<proteinExistence type="inferred from homology"/>
<evidence type="ECO:0000313" key="3">
    <source>
        <dbReference type="Proteomes" id="UP001208938"/>
    </source>
</evidence>
<dbReference type="EMBL" id="JAPDFL010000001">
    <property type="protein sequence ID" value="MCW1931417.1"/>
    <property type="molecule type" value="Genomic_DNA"/>
</dbReference>
<dbReference type="PANTHER" id="PTHR37315">
    <property type="entry name" value="UPF0311 PROTEIN BLR7842"/>
    <property type="match status" value="1"/>
</dbReference>
<sequence length="152" mass="16865">MNEPGLEFVFEATGGVSPPQVIGAVPTGRRQVIPIDAGGPFVGPDIKGTMVSGFDWQLIRADGVTEVDAMYLLETGDGVRIECRNRGVRHGPASVMQRMMQGQEVDPAEYYFRTTPVFTAPEGRYDWLNRSVFVCTGARYRDGVKVRFYRVT</sequence>
<reference evidence="2 3" key="1">
    <citation type="submission" date="2022-10" db="EMBL/GenBank/DDBJ databases">
        <title>Pararhodobacter sp. nov., isolated from marine algae.</title>
        <authorList>
            <person name="Choi B.J."/>
            <person name="Kim J.M."/>
            <person name="Lee J.K."/>
            <person name="Choi D.G."/>
            <person name="Jeon C.O."/>
        </authorList>
    </citation>
    <scope>NUCLEOTIDE SEQUENCE [LARGE SCALE GENOMIC DNA]</scope>
    <source>
        <strain evidence="2 3">ZQ420</strain>
    </source>
</reference>
<dbReference type="Gene3D" id="2.40.160.20">
    <property type="match status" value="1"/>
</dbReference>
<dbReference type="HAMAP" id="MF_00775">
    <property type="entry name" value="UPF0311"/>
    <property type="match status" value="1"/>
</dbReference>
<evidence type="ECO:0000256" key="1">
    <source>
        <dbReference type="HAMAP-Rule" id="MF_00775"/>
    </source>
</evidence>
<organism evidence="2 3">
    <name type="scientific">Pararhodobacter zhoushanensis</name>
    <dbReference type="NCBI Taxonomy" id="2479545"/>
    <lineage>
        <taxon>Bacteria</taxon>
        <taxon>Pseudomonadati</taxon>
        <taxon>Pseudomonadota</taxon>
        <taxon>Alphaproteobacteria</taxon>
        <taxon>Rhodobacterales</taxon>
        <taxon>Paracoccaceae</taxon>
        <taxon>Pararhodobacter</taxon>
    </lineage>
</organism>
<name>A0ABT3GV55_9RHOB</name>
<accession>A0ABT3GV55</accession>
<comment type="similarity">
    <text evidence="1">Belongs to the UPF0311 family.</text>
</comment>
<evidence type="ECO:0000313" key="2">
    <source>
        <dbReference type="EMBL" id="MCW1931417.1"/>
    </source>
</evidence>
<gene>
    <name evidence="2" type="ORF">OKW52_03845</name>
</gene>
<keyword evidence="3" id="KW-1185">Reference proteome</keyword>
<dbReference type="Proteomes" id="UP001208938">
    <property type="component" value="Unassembled WGS sequence"/>
</dbReference>
<protein>
    <recommendedName>
        <fullName evidence="1">UPF0311 protein OKW52_03845</fullName>
    </recommendedName>
</protein>